<dbReference type="InterPro" id="IPR036390">
    <property type="entry name" value="WH_DNA-bd_sf"/>
</dbReference>
<proteinExistence type="inferred from homology"/>
<dbReference type="PANTHER" id="PTHR30537:SF5">
    <property type="entry name" value="HTH-TYPE TRANSCRIPTIONAL ACTIVATOR TTDR-RELATED"/>
    <property type="match status" value="1"/>
</dbReference>
<dbReference type="GO" id="GO:0006351">
    <property type="term" value="P:DNA-templated transcription"/>
    <property type="evidence" value="ECO:0007669"/>
    <property type="project" value="TreeGrafter"/>
</dbReference>
<dbReference type="Pfam" id="PF03466">
    <property type="entry name" value="LysR_substrate"/>
    <property type="match status" value="1"/>
</dbReference>
<accession>A0A0H5D3Q6</accession>
<evidence type="ECO:0000256" key="1">
    <source>
        <dbReference type="ARBA" id="ARBA00009437"/>
    </source>
</evidence>
<dbReference type="Gene3D" id="3.40.190.290">
    <property type="match status" value="1"/>
</dbReference>
<dbReference type="InterPro" id="IPR058163">
    <property type="entry name" value="LysR-type_TF_proteobact-type"/>
</dbReference>
<dbReference type="EMBL" id="CVRL01000035">
    <property type="protein sequence ID" value="CRL11852.1"/>
    <property type="molecule type" value="Genomic_DNA"/>
</dbReference>
<keyword evidence="2" id="KW-0805">Transcription regulation</keyword>
<dbReference type="PROSITE" id="PS50931">
    <property type="entry name" value="HTH_LYSR"/>
    <property type="match status" value="1"/>
</dbReference>
<reference evidence="7" key="1">
    <citation type="submission" date="2015-05" db="EMBL/GenBank/DDBJ databases">
        <authorList>
            <person name="Rodrigo-Torres Lidia"/>
            <person name="Arahal R.David."/>
        </authorList>
    </citation>
    <scope>NUCLEOTIDE SEQUENCE [LARGE SCALE GENOMIC DNA]</scope>
    <source>
        <strain evidence="7">CECT 7321</strain>
    </source>
</reference>
<dbReference type="InterPro" id="IPR005119">
    <property type="entry name" value="LysR_subst-bd"/>
</dbReference>
<keyword evidence="3" id="KW-0238">DNA-binding</keyword>
<name>A0A0H5D3Q6_9RHOB</name>
<dbReference type="AlphaFoldDB" id="A0A0H5D3Q6"/>
<dbReference type="Gene3D" id="1.10.10.10">
    <property type="entry name" value="Winged helix-like DNA-binding domain superfamily/Winged helix DNA-binding domain"/>
    <property type="match status" value="1"/>
</dbReference>
<dbReference type="GO" id="GO:0043565">
    <property type="term" value="F:sequence-specific DNA binding"/>
    <property type="evidence" value="ECO:0007669"/>
    <property type="project" value="TreeGrafter"/>
</dbReference>
<dbReference type="SUPFAM" id="SSF53850">
    <property type="entry name" value="Periplasmic binding protein-like II"/>
    <property type="match status" value="1"/>
</dbReference>
<evidence type="ECO:0000256" key="3">
    <source>
        <dbReference type="ARBA" id="ARBA00023125"/>
    </source>
</evidence>
<dbReference type="InterPro" id="IPR000847">
    <property type="entry name" value="LysR_HTH_N"/>
</dbReference>
<evidence type="ECO:0000313" key="7">
    <source>
        <dbReference type="Proteomes" id="UP000043764"/>
    </source>
</evidence>
<comment type="similarity">
    <text evidence="1">Belongs to the LysR transcriptional regulatory family.</text>
</comment>
<dbReference type="InterPro" id="IPR036388">
    <property type="entry name" value="WH-like_DNA-bd_sf"/>
</dbReference>
<dbReference type="FunFam" id="1.10.10.10:FF:000001">
    <property type="entry name" value="LysR family transcriptional regulator"/>
    <property type="match status" value="1"/>
</dbReference>
<evidence type="ECO:0000259" key="5">
    <source>
        <dbReference type="PROSITE" id="PS50931"/>
    </source>
</evidence>
<dbReference type="RefSeq" id="WP_046211109.1">
    <property type="nucleotide sequence ID" value="NZ_BSKQ01000001.1"/>
</dbReference>
<keyword evidence="4" id="KW-0804">Transcription</keyword>
<keyword evidence="7" id="KW-1185">Reference proteome</keyword>
<sequence>MDRLQSLEVFVAVAEAESFAAGARRLGLSAPSATRGVNALEARLGARLFTRTTRSVRLTDVGRRYLEDARHILAQMQAADDAATGAASNPVGQLRITCPNEFGRIYVTPILTEFLDTYAGVSAEVVMVDRIVNMVEEGFDLAVRIGELPSSGLTAVRVGQVHRVVCGSPAYLAAAGTPLTPADLLQHKVVSASPISPVSEWRFGGELRDVVRLRPRLAVTSVAAAIEVARRDWGLCRVLSYQVGPDLEAGRLVRVLQDHEPAALPIHLVHAEGRRAPAKVRAFIDFAKARLQSVAVLR</sequence>
<dbReference type="GO" id="GO:0003700">
    <property type="term" value="F:DNA-binding transcription factor activity"/>
    <property type="evidence" value="ECO:0007669"/>
    <property type="project" value="InterPro"/>
</dbReference>
<dbReference type="Proteomes" id="UP000043764">
    <property type="component" value="Unassembled WGS sequence"/>
</dbReference>
<dbReference type="STRING" id="481446.NIT7645_00468"/>
<evidence type="ECO:0000256" key="4">
    <source>
        <dbReference type="ARBA" id="ARBA00023163"/>
    </source>
</evidence>
<dbReference type="CDD" id="cd08471">
    <property type="entry name" value="PBP2_CrgA_like_2"/>
    <property type="match status" value="1"/>
</dbReference>
<evidence type="ECO:0000256" key="2">
    <source>
        <dbReference type="ARBA" id="ARBA00023015"/>
    </source>
</evidence>
<evidence type="ECO:0000313" key="6">
    <source>
        <dbReference type="EMBL" id="CRL11852.1"/>
    </source>
</evidence>
<dbReference type="Pfam" id="PF00126">
    <property type="entry name" value="HTH_1"/>
    <property type="match status" value="1"/>
</dbReference>
<dbReference type="PANTHER" id="PTHR30537">
    <property type="entry name" value="HTH-TYPE TRANSCRIPTIONAL REGULATOR"/>
    <property type="match status" value="1"/>
</dbReference>
<organism evidence="6 7">
    <name type="scientific">Phaeobacter italicus</name>
    <dbReference type="NCBI Taxonomy" id="481446"/>
    <lineage>
        <taxon>Bacteria</taxon>
        <taxon>Pseudomonadati</taxon>
        <taxon>Pseudomonadota</taxon>
        <taxon>Alphaproteobacteria</taxon>
        <taxon>Rhodobacterales</taxon>
        <taxon>Roseobacteraceae</taxon>
        <taxon>Phaeobacter</taxon>
    </lineage>
</organism>
<gene>
    <name evidence="6" type="primary">dmlR_5</name>
    <name evidence="6" type="ORF">NIT7321_02722</name>
</gene>
<protein>
    <submittedName>
        <fullName evidence="6">D-malate degradation protein R</fullName>
    </submittedName>
</protein>
<dbReference type="SUPFAM" id="SSF46785">
    <property type="entry name" value="Winged helix' DNA-binding domain"/>
    <property type="match status" value="1"/>
</dbReference>
<feature type="domain" description="HTH lysR-type" evidence="5">
    <location>
        <begin position="1"/>
        <end position="59"/>
    </location>
</feature>